<accession>A0A285NU50</accession>
<dbReference type="InterPro" id="IPR051199">
    <property type="entry name" value="LPS_LOS_Heptosyltrfase"/>
</dbReference>
<keyword evidence="2 3" id="KW-0808">Transferase</keyword>
<dbReference type="RefSeq" id="WP_097001197.1">
    <property type="nucleotide sequence ID" value="NZ_OBEI01000014.1"/>
</dbReference>
<keyword evidence="4" id="KW-1185">Reference proteome</keyword>
<dbReference type="PANTHER" id="PTHR30160">
    <property type="entry name" value="TETRAACYLDISACCHARIDE 4'-KINASE-RELATED"/>
    <property type="match status" value="1"/>
</dbReference>
<dbReference type="CDD" id="cd03789">
    <property type="entry name" value="GT9_LPS_heptosyltransferase"/>
    <property type="match status" value="1"/>
</dbReference>
<dbReference type="SUPFAM" id="SSF53756">
    <property type="entry name" value="UDP-Glycosyltransferase/glycogen phosphorylase"/>
    <property type="match status" value="1"/>
</dbReference>
<name>A0A285NU50_9AQUI</name>
<organism evidence="3 4">
    <name type="scientific">Persephonella hydrogeniphila</name>
    <dbReference type="NCBI Taxonomy" id="198703"/>
    <lineage>
        <taxon>Bacteria</taxon>
        <taxon>Pseudomonadati</taxon>
        <taxon>Aquificota</taxon>
        <taxon>Aquificia</taxon>
        <taxon>Aquificales</taxon>
        <taxon>Hydrogenothermaceae</taxon>
        <taxon>Persephonella</taxon>
    </lineage>
</organism>
<keyword evidence="1" id="KW-0328">Glycosyltransferase</keyword>
<sequence length="325" mass="37511">MRVLVLRFSSLGDIILSSSVLTPLFEKGIEVDFLTFKPFDQLFKNDYRVKNVIAVQKSHLKTLKEIKNLSKELRDYDYIIDLHSNLRSTLLGFFTEAPVIRYRKNSIKRRLFIKPFFRKFIKEKFNVVEGYCKTLESLGIKTEKPRPEIILTEEEIKRVKKTLPDEFIVIGTGARYKNKVYPYFPEVSSYFLDSGIDVILIGTEDDKAFDRKKYPEKVIDLRGKLSIRESLSVIKNAKATISNDSAVAHMSRAVKTPVVVIYGATHPYFGFYPFEDEGIYISKNLKCQPCDLHGKKECKLESSECLDIEPYTVFSKALNLIKKSL</sequence>
<dbReference type="Gene3D" id="3.40.50.2000">
    <property type="entry name" value="Glycogen Phosphorylase B"/>
    <property type="match status" value="2"/>
</dbReference>
<evidence type="ECO:0000313" key="3">
    <source>
        <dbReference type="EMBL" id="SNZ11416.1"/>
    </source>
</evidence>
<evidence type="ECO:0000313" key="4">
    <source>
        <dbReference type="Proteomes" id="UP000219036"/>
    </source>
</evidence>
<dbReference type="InterPro" id="IPR002201">
    <property type="entry name" value="Glyco_trans_9"/>
</dbReference>
<reference evidence="4" key="1">
    <citation type="submission" date="2017-09" db="EMBL/GenBank/DDBJ databases">
        <authorList>
            <person name="Varghese N."/>
            <person name="Submissions S."/>
        </authorList>
    </citation>
    <scope>NUCLEOTIDE SEQUENCE [LARGE SCALE GENOMIC DNA]</scope>
    <source>
        <strain evidence="4">DSM 15103</strain>
    </source>
</reference>
<dbReference type="AlphaFoldDB" id="A0A285NU50"/>
<dbReference type="PANTHER" id="PTHR30160:SF1">
    <property type="entry name" value="LIPOPOLYSACCHARIDE 1,2-N-ACETYLGLUCOSAMINETRANSFERASE-RELATED"/>
    <property type="match status" value="1"/>
</dbReference>
<proteinExistence type="predicted"/>
<dbReference type="Proteomes" id="UP000219036">
    <property type="component" value="Unassembled WGS sequence"/>
</dbReference>
<protein>
    <submittedName>
        <fullName evidence="3">ADP-heptose:LPS heptosyltransferase</fullName>
    </submittedName>
</protein>
<dbReference type="Pfam" id="PF01075">
    <property type="entry name" value="Glyco_transf_9"/>
    <property type="match status" value="1"/>
</dbReference>
<dbReference type="GO" id="GO:0009244">
    <property type="term" value="P:lipopolysaccharide core region biosynthetic process"/>
    <property type="evidence" value="ECO:0007669"/>
    <property type="project" value="TreeGrafter"/>
</dbReference>
<dbReference type="GO" id="GO:0008713">
    <property type="term" value="F:ADP-heptose-lipopolysaccharide heptosyltransferase activity"/>
    <property type="evidence" value="ECO:0007669"/>
    <property type="project" value="TreeGrafter"/>
</dbReference>
<evidence type="ECO:0000256" key="2">
    <source>
        <dbReference type="ARBA" id="ARBA00022679"/>
    </source>
</evidence>
<gene>
    <name evidence="3" type="ORF">SAMN06265182_2058</name>
</gene>
<dbReference type="EMBL" id="OBEI01000014">
    <property type="protein sequence ID" value="SNZ11416.1"/>
    <property type="molecule type" value="Genomic_DNA"/>
</dbReference>
<dbReference type="OrthoDB" id="9760688at2"/>
<dbReference type="GO" id="GO:0005829">
    <property type="term" value="C:cytosol"/>
    <property type="evidence" value="ECO:0007669"/>
    <property type="project" value="TreeGrafter"/>
</dbReference>
<evidence type="ECO:0000256" key="1">
    <source>
        <dbReference type="ARBA" id="ARBA00022676"/>
    </source>
</evidence>